<gene>
    <name evidence="2" type="ORF">FMM06_00440</name>
</gene>
<dbReference type="Proteomes" id="UP000317894">
    <property type="component" value="Unassembled WGS sequence"/>
</dbReference>
<dbReference type="AlphaFoldDB" id="A0A552UEX4"/>
<feature type="transmembrane region" description="Helical" evidence="1">
    <location>
        <begin position="548"/>
        <end position="565"/>
    </location>
</feature>
<keyword evidence="1" id="KW-0472">Membrane</keyword>
<name>A0A552UEX4_9SPHN</name>
<accession>A0A552UEX4</accession>
<dbReference type="EMBL" id="VJWA01000001">
    <property type="protein sequence ID" value="TRW16719.1"/>
    <property type="molecule type" value="Genomic_DNA"/>
</dbReference>
<proteinExistence type="predicted"/>
<keyword evidence="2" id="KW-0378">Hydrolase</keyword>
<evidence type="ECO:0000256" key="1">
    <source>
        <dbReference type="SAM" id="Phobius"/>
    </source>
</evidence>
<keyword evidence="2" id="KW-0121">Carboxypeptidase</keyword>
<organism evidence="2 3">
    <name type="scientific">Glacieibacterium frigidum</name>
    <dbReference type="NCBI Taxonomy" id="2593303"/>
    <lineage>
        <taxon>Bacteria</taxon>
        <taxon>Pseudomonadati</taxon>
        <taxon>Pseudomonadota</taxon>
        <taxon>Alphaproteobacteria</taxon>
        <taxon>Sphingomonadales</taxon>
        <taxon>Sphingosinicellaceae</taxon>
        <taxon>Glacieibacterium</taxon>
    </lineage>
</organism>
<keyword evidence="1" id="KW-1133">Transmembrane helix</keyword>
<protein>
    <submittedName>
        <fullName evidence="2">Carboxypeptidase regulatory-like domain-containing protein</fullName>
    </submittedName>
</protein>
<evidence type="ECO:0000313" key="2">
    <source>
        <dbReference type="EMBL" id="TRW16719.1"/>
    </source>
</evidence>
<dbReference type="RefSeq" id="WP_143554263.1">
    <property type="nucleotide sequence ID" value="NZ_VJWA01000001.1"/>
</dbReference>
<keyword evidence="1" id="KW-0812">Transmembrane</keyword>
<dbReference type="OrthoDB" id="7199749at2"/>
<feature type="transmembrane region" description="Helical" evidence="1">
    <location>
        <begin position="40"/>
        <end position="61"/>
    </location>
</feature>
<sequence length="582" mass="59537">MTATPPPLLLAGLLPLGVAIAWARLALWQVRAPAADRAPWWRLALLVALQPVAAGLLFLTLQPPRVPGSAGTLVVATADAPRLDALAAGDALVALPEAPALAGAERVPDLGTALRRYPGTARLRVIGQGLPPRDREVAAGLPVEFAPAPLPPGLHALALPPAVAPGAAFRVGGNVGGVPGGSVELRDPAGALVATAVLPRSGDFVLTGAARVAGPADFSLRVRDVAKTVVETVVVPVDATVAAPPRVLVVAGAAGPDLKYLRRWASDAGIVLTASVAAGAGLDIGDAAARLDPGTLARQDLLVLDERSWAALSGQQRGAVLAAVRGGLGVVLRVTGPVPDATRRQWAALGLPLGKAVVPVRLAGAGETEATALQLGPLPRDTVTLDRDAADAPLGAWRASGRGRIGLWPVTDLYILALAGTAERHAGLWSHLFATLARARAGAPPRVIGPPGGRLALCDLSLPATVADPGGATTTLLADPAAPGCAGYWPRLAGWHSVTSSGKAWRFHIATPGRALAAAENRTAMLQLQAAPQSPPSATSNDGARGPSWPWFVGWLLVSALLWWLERRRSRRPGAGHTPADI</sequence>
<feature type="transmembrane region" description="Helical" evidence="1">
    <location>
        <begin position="6"/>
        <end position="28"/>
    </location>
</feature>
<dbReference type="GO" id="GO:0004180">
    <property type="term" value="F:carboxypeptidase activity"/>
    <property type="evidence" value="ECO:0007669"/>
    <property type="project" value="UniProtKB-KW"/>
</dbReference>
<evidence type="ECO:0000313" key="3">
    <source>
        <dbReference type="Proteomes" id="UP000317894"/>
    </source>
</evidence>
<reference evidence="2 3" key="1">
    <citation type="submission" date="2019-07" db="EMBL/GenBank/DDBJ databases">
        <title>Novel species isolated from glacier.</title>
        <authorList>
            <person name="Liu Q."/>
            <person name="Xin Y.-H."/>
        </authorList>
    </citation>
    <scope>NUCLEOTIDE SEQUENCE [LARGE SCALE GENOMIC DNA]</scope>
    <source>
        <strain evidence="2 3">LB1R16</strain>
    </source>
</reference>
<comment type="caution">
    <text evidence="2">The sequence shown here is derived from an EMBL/GenBank/DDBJ whole genome shotgun (WGS) entry which is preliminary data.</text>
</comment>
<keyword evidence="3" id="KW-1185">Reference proteome</keyword>
<keyword evidence="2" id="KW-0645">Protease</keyword>